<feature type="compositionally biased region" description="Basic and acidic residues" evidence="1">
    <location>
        <begin position="98"/>
        <end position="109"/>
    </location>
</feature>
<accession>A0ABQ7G7N6</accession>
<evidence type="ECO:0000313" key="3">
    <source>
        <dbReference type="Proteomes" id="UP000815325"/>
    </source>
</evidence>
<reference evidence="2" key="1">
    <citation type="submission" date="2017-08" db="EMBL/GenBank/DDBJ databases">
        <authorList>
            <person name="Polle J.E."/>
            <person name="Barry K."/>
            <person name="Cushman J."/>
            <person name="Schmutz J."/>
            <person name="Tran D."/>
            <person name="Hathwaick L.T."/>
            <person name="Yim W.C."/>
            <person name="Jenkins J."/>
            <person name="Mckie-Krisberg Z.M."/>
            <person name="Prochnik S."/>
            <person name="Lindquist E."/>
            <person name="Dockter R.B."/>
            <person name="Adam C."/>
            <person name="Molina H."/>
            <person name="Bunkerborg J."/>
            <person name="Jin E."/>
            <person name="Buchheim M."/>
            <person name="Magnuson J."/>
        </authorList>
    </citation>
    <scope>NUCLEOTIDE SEQUENCE</scope>
    <source>
        <strain evidence="2">CCAP 19/18</strain>
    </source>
</reference>
<feature type="region of interest" description="Disordered" evidence="1">
    <location>
        <begin position="1"/>
        <end position="128"/>
    </location>
</feature>
<dbReference type="Proteomes" id="UP000815325">
    <property type="component" value="Unassembled WGS sequence"/>
</dbReference>
<evidence type="ECO:0000256" key="1">
    <source>
        <dbReference type="SAM" id="MobiDB-lite"/>
    </source>
</evidence>
<evidence type="ECO:0000313" key="2">
    <source>
        <dbReference type="EMBL" id="KAF5830617.1"/>
    </source>
</evidence>
<feature type="region of interest" description="Disordered" evidence="1">
    <location>
        <begin position="141"/>
        <end position="216"/>
    </location>
</feature>
<organism evidence="2 3">
    <name type="scientific">Dunaliella salina</name>
    <name type="common">Green alga</name>
    <name type="synonym">Protococcus salinus</name>
    <dbReference type="NCBI Taxonomy" id="3046"/>
    <lineage>
        <taxon>Eukaryota</taxon>
        <taxon>Viridiplantae</taxon>
        <taxon>Chlorophyta</taxon>
        <taxon>core chlorophytes</taxon>
        <taxon>Chlorophyceae</taxon>
        <taxon>CS clade</taxon>
        <taxon>Chlamydomonadales</taxon>
        <taxon>Dunaliellaceae</taxon>
        <taxon>Dunaliella</taxon>
    </lineage>
</organism>
<gene>
    <name evidence="2" type="ORF">DUNSADRAFT_14264</name>
</gene>
<evidence type="ECO:0008006" key="4">
    <source>
        <dbReference type="Google" id="ProtNLM"/>
    </source>
</evidence>
<feature type="compositionally biased region" description="Basic residues" evidence="1">
    <location>
        <begin position="172"/>
        <end position="183"/>
    </location>
</feature>
<feature type="compositionally biased region" description="Polar residues" evidence="1">
    <location>
        <begin position="205"/>
        <end position="216"/>
    </location>
</feature>
<dbReference type="EMBL" id="MU070023">
    <property type="protein sequence ID" value="KAF5830617.1"/>
    <property type="molecule type" value="Genomic_DNA"/>
</dbReference>
<name>A0ABQ7G7N6_DUNSA</name>
<feature type="compositionally biased region" description="Polar residues" evidence="1">
    <location>
        <begin position="72"/>
        <end position="86"/>
    </location>
</feature>
<keyword evidence="3" id="KW-1185">Reference proteome</keyword>
<sequence>MRVPNPVPGTQPPSSHHAPWSDVSPKKRVEVSDYRFAGRFSEAKKEVPHDAQYPAAERMNRSGDLTRLGEATSPTRGRFTQTQFQSVEPRLAPLPRGRNNDMRLSRKEGDDDAQWLGPGAYTPLISTGGPKRKTYRLYNVSQPPTGRAKPVPGQLGARSSMVERATANKRVPPSKHHSLRHIPKPSGNSSSFTSISRNHKYGPHTWSTDSALTHTM</sequence>
<feature type="compositionally biased region" description="Basic and acidic residues" evidence="1">
    <location>
        <begin position="24"/>
        <end position="33"/>
    </location>
</feature>
<protein>
    <recommendedName>
        <fullName evidence="4">Encoded protein</fullName>
    </recommendedName>
</protein>
<comment type="caution">
    <text evidence="2">The sequence shown here is derived from an EMBL/GenBank/DDBJ whole genome shotgun (WGS) entry which is preliminary data.</text>
</comment>
<feature type="compositionally biased region" description="Polar residues" evidence="1">
    <location>
        <begin position="186"/>
        <end position="196"/>
    </location>
</feature>
<proteinExistence type="predicted"/>
<feature type="compositionally biased region" description="Pro residues" evidence="1">
    <location>
        <begin position="1"/>
        <end position="11"/>
    </location>
</feature>